<organism evidence="1 2">
    <name type="scientific">Mytilus edulis</name>
    <name type="common">Blue mussel</name>
    <dbReference type="NCBI Taxonomy" id="6550"/>
    <lineage>
        <taxon>Eukaryota</taxon>
        <taxon>Metazoa</taxon>
        <taxon>Spiralia</taxon>
        <taxon>Lophotrochozoa</taxon>
        <taxon>Mollusca</taxon>
        <taxon>Bivalvia</taxon>
        <taxon>Autobranchia</taxon>
        <taxon>Pteriomorphia</taxon>
        <taxon>Mytilida</taxon>
        <taxon>Mytiloidea</taxon>
        <taxon>Mytilidae</taxon>
        <taxon>Mytilinae</taxon>
        <taxon>Mytilus</taxon>
    </lineage>
</organism>
<dbReference type="PANTHER" id="PTHR13222">
    <property type="entry name" value="RB1-INDUCIBLE COILED-COIL"/>
    <property type="match status" value="1"/>
</dbReference>
<evidence type="ECO:0000313" key="1">
    <source>
        <dbReference type="EMBL" id="CAG2193016.1"/>
    </source>
</evidence>
<dbReference type="GO" id="GO:1990316">
    <property type="term" value="C:Atg1/ULK1 kinase complex"/>
    <property type="evidence" value="ECO:0007669"/>
    <property type="project" value="TreeGrafter"/>
</dbReference>
<dbReference type="EMBL" id="CAJPWZ010000458">
    <property type="protein sequence ID" value="CAG2193016.1"/>
    <property type="molecule type" value="Genomic_DNA"/>
</dbReference>
<comment type="caution">
    <text evidence="1">The sequence shown here is derived from an EMBL/GenBank/DDBJ whole genome shotgun (WGS) entry which is preliminary data.</text>
</comment>
<dbReference type="OrthoDB" id="447953at2759"/>
<dbReference type="InterPro" id="IPR040040">
    <property type="entry name" value="ATG11"/>
</dbReference>
<gene>
    <name evidence="1" type="ORF">MEDL_8161</name>
</gene>
<dbReference type="GO" id="GO:0060090">
    <property type="term" value="F:molecular adaptor activity"/>
    <property type="evidence" value="ECO:0007669"/>
    <property type="project" value="TreeGrafter"/>
</dbReference>
<dbReference type="GO" id="GO:0061723">
    <property type="term" value="P:glycophagy"/>
    <property type="evidence" value="ECO:0007669"/>
    <property type="project" value="TreeGrafter"/>
</dbReference>
<accession>A0A8S3QEM0</accession>
<dbReference type="PANTHER" id="PTHR13222:SF1">
    <property type="entry name" value="RB1-INDUCIBLE COILED-COIL PROTEIN 1"/>
    <property type="match status" value="1"/>
</dbReference>
<dbReference type="Proteomes" id="UP000683360">
    <property type="component" value="Unassembled WGS sequence"/>
</dbReference>
<proteinExistence type="predicted"/>
<sequence>MFTVYIKVQKSNTPFRSSESCLIHARVIVDKKKVFNLESYTAVGGDCIHYVEHSLQLLAKIPVLPCLITQSSTELYDKSSSSSSSGSSTSSKSLFDWISSQDPSHSLHDMVVKCIKATEQLDDRVLNTLTKEVQEMFTQVDNPSMKEVKGIEDRLYGLDQILSSGKRVVQEQGDMAQGFVQNQNRVSALKDKSILPDLCSSHKKQLLVMVNNHKKIQETKKKCKMAKEELAINLHARLR</sequence>
<dbReference type="GO" id="GO:0000045">
    <property type="term" value="P:autophagosome assembly"/>
    <property type="evidence" value="ECO:0007669"/>
    <property type="project" value="InterPro"/>
</dbReference>
<dbReference type="GO" id="GO:0019901">
    <property type="term" value="F:protein kinase binding"/>
    <property type="evidence" value="ECO:0007669"/>
    <property type="project" value="TreeGrafter"/>
</dbReference>
<dbReference type="GO" id="GO:0034045">
    <property type="term" value="C:phagophore assembly site membrane"/>
    <property type="evidence" value="ECO:0007669"/>
    <property type="project" value="TreeGrafter"/>
</dbReference>
<keyword evidence="2" id="KW-1185">Reference proteome</keyword>
<dbReference type="GO" id="GO:0000422">
    <property type="term" value="P:autophagy of mitochondrion"/>
    <property type="evidence" value="ECO:0007669"/>
    <property type="project" value="TreeGrafter"/>
</dbReference>
<dbReference type="AlphaFoldDB" id="A0A8S3QEM0"/>
<dbReference type="GO" id="GO:0034727">
    <property type="term" value="P:piecemeal microautophagy of the nucleus"/>
    <property type="evidence" value="ECO:0007669"/>
    <property type="project" value="TreeGrafter"/>
</dbReference>
<protein>
    <submittedName>
        <fullName evidence="1">RB1CC1</fullName>
    </submittedName>
</protein>
<evidence type="ECO:0000313" key="2">
    <source>
        <dbReference type="Proteomes" id="UP000683360"/>
    </source>
</evidence>
<dbReference type="GO" id="GO:0061709">
    <property type="term" value="P:reticulophagy"/>
    <property type="evidence" value="ECO:0007669"/>
    <property type="project" value="TreeGrafter"/>
</dbReference>
<reference evidence="1" key="1">
    <citation type="submission" date="2021-03" db="EMBL/GenBank/DDBJ databases">
        <authorList>
            <person name="Bekaert M."/>
        </authorList>
    </citation>
    <scope>NUCLEOTIDE SEQUENCE</scope>
</reference>
<dbReference type="GO" id="GO:0034517">
    <property type="term" value="P:ribophagy"/>
    <property type="evidence" value="ECO:0007669"/>
    <property type="project" value="TreeGrafter"/>
</dbReference>
<name>A0A8S3QEM0_MYTED</name>